<evidence type="ECO:0000313" key="1">
    <source>
        <dbReference type="EMBL" id="KAG0592352.1"/>
    </source>
</evidence>
<accession>A0A8T0JB89</accession>
<keyword evidence="2" id="KW-1185">Reference proteome</keyword>
<proteinExistence type="predicted"/>
<dbReference type="AlphaFoldDB" id="A0A8T0JB89"/>
<dbReference type="EMBL" id="CM026421">
    <property type="protein sequence ID" value="KAG0592352.1"/>
    <property type="molecule type" value="Genomic_DNA"/>
</dbReference>
<sequence length="48" mass="5371">MASRIVSLQETGLNSNYTGVFHYKDEDDVTSAQGIQYLMFLVNALQVC</sequence>
<organism evidence="1 2">
    <name type="scientific">Ceratodon purpureus</name>
    <name type="common">Fire moss</name>
    <name type="synonym">Dicranum purpureum</name>
    <dbReference type="NCBI Taxonomy" id="3225"/>
    <lineage>
        <taxon>Eukaryota</taxon>
        <taxon>Viridiplantae</taxon>
        <taxon>Streptophyta</taxon>
        <taxon>Embryophyta</taxon>
        <taxon>Bryophyta</taxon>
        <taxon>Bryophytina</taxon>
        <taxon>Bryopsida</taxon>
        <taxon>Dicranidae</taxon>
        <taxon>Pseudoditrichales</taxon>
        <taxon>Ditrichaceae</taxon>
        <taxon>Ceratodon</taxon>
    </lineage>
</organism>
<dbReference type="Proteomes" id="UP000822688">
    <property type="component" value="Chromosome 1"/>
</dbReference>
<name>A0A8T0JB89_CERPU</name>
<evidence type="ECO:0000313" key="2">
    <source>
        <dbReference type="Proteomes" id="UP000822688"/>
    </source>
</evidence>
<reference evidence="1" key="1">
    <citation type="submission" date="2020-06" db="EMBL/GenBank/DDBJ databases">
        <title>WGS assembly of Ceratodon purpureus strain R40.</title>
        <authorList>
            <person name="Carey S.B."/>
            <person name="Jenkins J."/>
            <person name="Shu S."/>
            <person name="Lovell J.T."/>
            <person name="Sreedasyam A."/>
            <person name="Maumus F."/>
            <person name="Tiley G.P."/>
            <person name="Fernandez-Pozo N."/>
            <person name="Barry K."/>
            <person name="Chen C."/>
            <person name="Wang M."/>
            <person name="Lipzen A."/>
            <person name="Daum C."/>
            <person name="Saski C.A."/>
            <person name="Payton A.C."/>
            <person name="Mcbreen J.C."/>
            <person name="Conrad R.E."/>
            <person name="Kollar L.M."/>
            <person name="Olsson S."/>
            <person name="Huttunen S."/>
            <person name="Landis J.B."/>
            <person name="Wickett N.J."/>
            <person name="Johnson M.G."/>
            <person name="Rensing S.A."/>
            <person name="Grimwood J."/>
            <person name="Schmutz J."/>
            <person name="Mcdaniel S.F."/>
        </authorList>
    </citation>
    <scope>NUCLEOTIDE SEQUENCE</scope>
    <source>
        <strain evidence="1">R40</strain>
    </source>
</reference>
<gene>
    <name evidence="1" type="ORF">KC19_1G244700</name>
</gene>
<comment type="caution">
    <text evidence="1">The sequence shown here is derived from an EMBL/GenBank/DDBJ whole genome shotgun (WGS) entry which is preliminary data.</text>
</comment>
<protein>
    <submittedName>
        <fullName evidence="1">Uncharacterized protein</fullName>
    </submittedName>
</protein>